<proteinExistence type="predicted"/>
<evidence type="ECO:0000313" key="1">
    <source>
        <dbReference type="EMBL" id="VEG49623.1"/>
    </source>
</evidence>
<dbReference type="PANTHER" id="PTHR42877:SF4">
    <property type="entry name" value="FAD_NAD(P)-BINDING DOMAIN-CONTAINING PROTEIN-RELATED"/>
    <property type="match status" value="1"/>
</dbReference>
<name>A0A3S4T312_MYCCI</name>
<dbReference type="EC" id="1.14.13.84" evidence="1"/>
<keyword evidence="1" id="KW-0560">Oxidoreductase</keyword>
<accession>A0A3S4T312</accession>
<dbReference type="PRINTS" id="PR00368">
    <property type="entry name" value="FADPNR"/>
</dbReference>
<dbReference type="PANTHER" id="PTHR42877">
    <property type="entry name" value="L-ORNITHINE N(5)-MONOOXYGENASE-RELATED"/>
    <property type="match status" value="1"/>
</dbReference>
<dbReference type="Proteomes" id="UP000282551">
    <property type="component" value="Chromosome"/>
</dbReference>
<dbReference type="Gene3D" id="3.50.50.60">
    <property type="entry name" value="FAD/NAD(P)-binding domain"/>
    <property type="match status" value="2"/>
</dbReference>
<protein>
    <submittedName>
        <fullName evidence="1">FAD dependent oxidoreductase</fullName>
        <ecNumber evidence="1">1.14.13.84</ecNumber>
    </submittedName>
</protein>
<reference evidence="1 2" key="1">
    <citation type="submission" date="2018-12" db="EMBL/GenBank/DDBJ databases">
        <authorList>
            <consortium name="Pathogen Informatics"/>
        </authorList>
    </citation>
    <scope>NUCLEOTIDE SEQUENCE [LARGE SCALE GENOMIC DNA]</scope>
    <source>
        <strain evidence="1 2">NCTC10485</strain>
    </source>
</reference>
<dbReference type="InterPro" id="IPR036188">
    <property type="entry name" value="FAD/NAD-bd_sf"/>
</dbReference>
<dbReference type="AlphaFoldDB" id="A0A3S4T312"/>
<sequence>MSHLADPSVINVEELRDALAAANVPCLIGVLYQLTGDSKWLDEPYRIAPTLGFEDLDDGGLPAERATEVREAAFAAVQDWAAGTPIAHRCPDGEELVKLMSAVMGEPISEKYTALAGEQLGFSPFVPADVSERCTQTGFSVVVVGAGFSGLAAAVHLKRAGIPFRVLERNDHIGGTWYEARYPGARVDVPNNLYSYSFFHHDWRENFAQADEIRQYIDRVVAHFDLGPHIETGVVVEGAEWDAEACEWVITTNSAAGTETVRTAALITAAGLHNTPNIPNFPGLSEFSGQVVHSARWTPDVDYRGKRVAVIGAGASAMQVVCKIVDDVEHMTVVQPEPHWITPNEQYFREQPASRHWLFRHVPFYRAWFRFRLYWVYTERNFPALRVDPKAAEKGKQISSLNDAYRRHFTAYLRAQLDGRDDLIEKCTPSYPPFGKRLLMDNGWFATLRKPNVTLVAEGVDHLTENTLVSTSGDEHEIDVLILCTGFQQQRYLYPMELRGRDGIELRDSWSDDNARAYLGLSAPQFPNLFFLFGPNTNPPGGSWLTIAEAQVRYVVDLLTRMVRDDIAAVECRPEPFEDYNTEVDANNNAMVYAIDGVQNYYRNSAGRVVTNSPWAVPDYFALTSEPNLADYTVVHRGTEKS</sequence>
<dbReference type="RefSeq" id="WP_126335280.1">
    <property type="nucleotide sequence ID" value="NZ_AP022604.1"/>
</dbReference>
<keyword evidence="2" id="KW-1185">Reference proteome</keyword>
<dbReference type="SUPFAM" id="SSF51905">
    <property type="entry name" value="FAD/NAD(P)-binding domain"/>
    <property type="match status" value="1"/>
</dbReference>
<gene>
    <name evidence="1" type="primary">hapE_4</name>
    <name evidence="1" type="ORF">NCTC10485_03934</name>
</gene>
<organism evidence="1 2">
    <name type="scientific">Mycolicibacterium chitae</name>
    <name type="common">Mycobacterium chitae</name>
    <dbReference type="NCBI Taxonomy" id="1792"/>
    <lineage>
        <taxon>Bacteria</taxon>
        <taxon>Bacillati</taxon>
        <taxon>Actinomycetota</taxon>
        <taxon>Actinomycetes</taxon>
        <taxon>Mycobacteriales</taxon>
        <taxon>Mycobacteriaceae</taxon>
        <taxon>Mycolicibacterium</taxon>
    </lineage>
</organism>
<evidence type="ECO:0000313" key="2">
    <source>
        <dbReference type="Proteomes" id="UP000282551"/>
    </source>
</evidence>
<dbReference type="GO" id="GO:0033767">
    <property type="term" value="F:4-hydroxyacetophenone monooxygenase activity"/>
    <property type="evidence" value="ECO:0007669"/>
    <property type="project" value="UniProtKB-EC"/>
</dbReference>
<dbReference type="EMBL" id="LR134355">
    <property type="protein sequence ID" value="VEG49623.1"/>
    <property type="molecule type" value="Genomic_DNA"/>
</dbReference>
<dbReference type="PRINTS" id="PR00469">
    <property type="entry name" value="PNDRDTASEII"/>
</dbReference>
<dbReference type="InterPro" id="IPR051209">
    <property type="entry name" value="FAD-bind_Monooxygenase_sf"/>
</dbReference>
<dbReference type="OrthoDB" id="5168853at2"/>
<dbReference type="Pfam" id="PF13738">
    <property type="entry name" value="Pyr_redox_3"/>
    <property type="match status" value="1"/>
</dbReference>